<name>V8QSE9_9BURK</name>
<dbReference type="PATRIC" id="fig|1424334.3.peg.1323"/>
<dbReference type="Pfam" id="PF04773">
    <property type="entry name" value="FecR"/>
    <property type="match status" value="1"/>
</dbReference>
<gene>
    <name evidence="4" type="ORF">W822_06630</name>
</gene>
<keyword evidence="5" id="KW-1185">Reference proteome</keyword>
<evidence type="ECO:0000259" key="2">
    <source>
        <dbReference type="Pfam" id="PF04773"/>
    </source>
</evidence>
<dbReference type="InterPro" id="IPR006860">
    <property type="entry name" value="FecR"/>
</dbReference>
<dbReference type="InterPro" id="IPR012373">
    <property type="entry name" value="Ferrdict_sens_TM"/>
</dbReference>
<dbReference type="Gene3D" id="2.60.120.1440">
    <property type="match status" value="1"/>
</dbReference>
<dbReference type="Proteomes" id="UP000018733">
    <property type="component" value="Unassembled WGS sequence"/>
</dbReference>
<reference evidence="4 5" key="1">
    <citation type="journal article" date="2014" name="Genome Announc.">
        <title>Draft Genome Sequence of Advenella kashmirensis Strain W13003, a Polycyclic Aromatic Hydrocarbon-Degrading Bacterium.</title>
        <authorList>
            <person name="Wang X."/>
            <person name="Jin D."/>
            <person name="Zhou L."/>
            <person name="Wu L."/>
            <person name="An W."/>
            <person name="Zhao L."/>
        </authorList>
    </citation>
    <scope>NUCLEOTIDE SEQUENCE [LARGE SCALE GENOMIC DNA]</scope>
    <source>
        <strain evidence="4 5">W13003</strain>
    </source>
</reference>
<comment type="caution">
    <text evidence="4">The sequence shown here is derived from an EMBL/GenBank/DDBJ whole genome shotgun (WGS) entry which is preliminary data.</text>
</comment>
<dbReference type="Gene3D" id="3.55.50.30">
    <property type="match status" value="1"/>
</dbReference>
<dbReference type="PIRSF" id="PIRSF018266">
    <property type="entry name" value="FecR"/>
    <property type="match status" value="1"/>
</dbReference>
<dbReference type="HOGENOM" id="CLU_050192_0_2_4"/>
<accession>V8QSE9</accession>
<proteinExistence type="predicted"/>
<dbReference type="RefSeq" id="WP_024004310.1">
    <property type="nucleotide sequence ID" value="NZ_KI650979.1"/>
</dbReference>
<dbReference type="OrthoDB" id="8617634at2"/>
<evidence type="ECO:0000313" key="4">
    <source>
        <dbReference type="EMBL" id="ETF02532.1"/>
    </source>
</evidence>
<dbReference type="eggNOG" id="COG3712">
    <property type="taxonomic scope" value="Bacteria"/>
</dbReference>
<evidence type="ECO:0000313" key="5">
    <source>
        <dbReference type="Proteomes" id="UP000018733"/>
    </source>
</evidence>
<dbReference type="GO" id="GO:0016989">
    <property type="term" value="F:sigma factor antagonist activity"/>
    <property type="evidence" value="ECO:0007669"/>
    <property type="project" value="TreeGrafter"/>
</dbReference>
<protein>
    <submittedName>
        <fullName evidence="4">Iron dicitrate transport regulator FecR</fullName>
    </submittedName>
</protein>
<dbReference type="Pfam" id="PF16220">
    <property type="entry name" value="DUF4880"/>
    <property type="match status" value="1"/>
</dbReference>
<dbReference type="AlphaFoldDB" id="V8QSE9"/>
<feature type="compositionally biased region" description="Low complexity" evidence="1">
    <location>
        <begin position="86"/>
        <end position="99"/>
    </location>
</feature>
<dbReference type="PANTHER" id="PTHR30273:SF2">
    <property type="entry name" value="PROTEIN FECR"/>
    <property type="match status" value="1"/>
</dbReference>
<organism evidence="4 5">
    <name type="scientific">Advenella kashmirensis W13003</name>
    <dbReference type="NCBI Taxonomy" id="1424334"/>
    <lineage>
        <taxon>Bacteria</taxon>
        <taxon>Pseudomonadati</taxon>
        <taxon>Pseudomonadota</taxon>
        <taxon>Betaproteobacteria</taxon>
        <taxon>Burkholderiales</taxon>
        <taxon>Alcaligenaceae</taxon>
    </lineage>
</organism>
<dbReference type="STRING" id="1424334.W822_06630"/>
<sequence>MTDSAQPVDPDSLPDTASVAAYWFARERSGRMTAEQRMRRDAWLRASADHVLEYERARGIWNAARLVPAERLQALMNETPKESRARSYASSDSSSSIYSDRSRSIRPGFSRRRFAFGFGLACTAAVGISVYVNPSQPSYSLQVASAVGQYRQVTLPDDSIIELNTGTRLSVNYYPDRREVILQEGEAAFTVSPDAERPFFVEAGDTSVRVTGTRFGVRRQAQAASIAVLSGAVQVRQGPWWSREQADLRAGQTLAPGTGNHFTVLSAQDTDSVLAWRQGRVVFRDTPLASAVNEINRYASQPIRLNIANANSIRIAGTYSTRNINGFLELLPDIAPVAVQRLANGSAVIVRK</sequence>
<feature type="domain" description="FecR N-terminal" evidence="3">
    <location>
        <begin position="20"/>
        <end position="58"/>
    </location>
</feature>
<dbReference type="EMBL" id="AYXT01000009">
    <property type="protein sequence ID" value="ETF02532.1"/>
    <property type="molecule type" value="Genomic_DNA"/>
</dbReference>
<dbReference type="PANTHER" id="PTHR30273">
    <property type="entry name" value="PERIPLASMIC SIGNAL SENSOR AND SIGMA FACTOR ACTIVATOR FECR-RELATED"/>
    <property type="match status" value="1"/>
</dbReference>
<feature type="domain" description="FecR protein" evidence="2">
    <location>
        <begin position="143"/>
        <end position="234"/>
    </location>
</feature>
<feature type="region of interest" description="Disordered" evidence="1">
    <location>
        <begin position="77"/>
        <end position="103"/>
    </location>
</feature>
<evidence type="ECO:0000256" key="1">
    <source>
        <dbReference type="SAM" id="MobiDB-lite"/>
    </source>
</evidence>
<evidence type="ECO:0000259" key="3">
    <source>
        <dbReference type="Pfam" id="PF16220"/>
    </source>
</evidence>
<dbReference type="InterPro" id="IPR032623">
    <property type="entry name" value="FecR_N"/>
</dbReference>